<evidence type="ECO:0000256" key="1">
    <source>
        <dbReference type="ARBA" id="ARBA00004177"/>
    </source>
</evidence>
<accession>A0AAX6N008</accession>
<dbReference type="PANTHER" id="PTHR13678:SF2">
    <property type="entry name" value="VACUOLAR PROTEIN SORTING-ASSOCIATED PROTEIN 37A"/>
    <property type="match status" value="1"/>
</dbReference>
<comment type="caution">
    <text evidence="9">The sequence shown here is derived from an EMBL/GenBank/DDBJ whole genome shotgun (WGS) entry which is preliminary data.</text>
</comment>
<evidence type="ECO:0000256" key="4">
    <source>
        <dbReference type="ARBA" id="ARBA00022753"/>
    </source>
</evidence>
<feature type="domain" description="VPS37 C-terminal" evidence="8">
    <location>
        <begin position="171"/>
        <end position="274"/>
    </location>
</feature>
<keyword evidence="5 6" id="KW-0653">Protein transport</keyword>
<dbReference type="GO" id="GO:0043162">
    <property type="term" value="P:ubiquitin-dependent protein catabolic process via the multivesicular body sorting pathway"/>
    <property type="evidence" value="ECO:0007669"/>
    <property type="project" value="UniProtKB-ARBA"/>
</dbReference>
<comment type="subcellular location">
    <subcellularLocation>
        <location evidence="1">Endosome</location>
    </subcellularLocation>
</comment>
<dbReference type="InterPro" id="IPR037202">
    <property type="entry name" value="ESCRT_assembly_dom"/>
</dbReference>
<evidence type="ECO:0000256" key="3">
    <source>
        <dbReference type="ARBA" id="ARBA00022448"/>
    </source>
</evidence>
<dbReference type="Proteomes" id="UP001369815">
    <property type="component" value="Unassembled WGS sequence"/>
</dbReference>
<feature type="compositionally biased region" description="Pro residues" evidence="7">
    <location>
        <begin position="1"/>
        <end position="15"/>
    </location>
</feature>
<name>A0AAX6N008_9PEZI</name>
<dbReference type="Pfam" id="PF07200">
    <property type="entry name" value="Mod_r"/>
    <property type="match status" value="1"/>
</dbReference>
<dbReference type="PANTHER" id="PTHR13678">
    <property type="entry name" value="VACUOLAR PROTEIN SORTING-ASSOCIATED PROTEIN 37"/>
    <property type="match status" value="1"/>
</dbReference>
<evidence type="ECO:0000313" key="9">
    <source>
        <dbReference type="EMBL" id="KAK6958199.1"/>
    </source>
</evidence>
<keyword evidence="4" id="KW-0967">Endosome</keyword>
<evidence type="ECO:0000313" key="10">
    <source>
        <dbReference type="Proteomes" id="UP001369815"/>
    </source>
</evidence>
<reference evidence="9 10" key="1">
    <citation type="journal article" date="2024" name="Front Chem Biol">
        <title>Unveiling the potential of Daldinia eschscholtzii MFLUCC 19-0629 through bioactivity and bioinformatics studies for enhanced sustainable agriculture production.</title>
        <authorList>
            <person name="Brooks S."/>
            <person name="Weaver J.A."/>
            <person name="Klomchit A."/>
            <person name="Alharthi S.A."/>
            <person name="Onlamun T."/>
            <person name="Nurani R."/>
            <person name="Vong T.K."/>
            <person name="Alberti F."/>
            <person name="Greco C."/>
        </authorList>
    </citation>
    <scope>NUCLEOTIDE SEQUENCE [LARGE SCALE GENOMIC DNA]</scope>
    <source>
        <strain evidence="9">MFLUCC 19-0629</strain>
    </source>
</reference>
<dbReference type="GO" id="GO:0006623">
    <property type="term" value="P:protein targeting to vacuole"/>
    <property type="evidence" value="ECO:0007669"/>
    <property type="project" value="TreeGrafter"/>
</dbReference>
<organism evidence="9 10">
    <name type="scientific">Daldinia eschscholtzii</name>
    <dbReference type="NCBI Taxonomy" id="292717"/>
    <lineage>
        <taxon>Eukaryota</taxon>
        <taxon>Fungi</taxon>
        <taxon>Dikarya</taxon>
        <taxon>Ascomycota</taxon>
        <taxon>Pezizomycotina</taxon>
        <taxon>Sordariomycetes</taxon>
        <taxon>Xylariomycetidae</taxon>
        <taxon>Xylariales</taxon>
        <taxon>Hypoxylaceae</taxon>
        <taxon>Daldinia</taxon>
    </lineage>
</organism>
<dbReference type="Gene3D" id="1.10.287.660">
    <property type="entry name" value="Helix hairpin bin"/>
    <property type="match status" value="1"/>
</dbReference>
<evidence type="ECO:0000256" key="5">
    <source>
        <dbReference type="ARBA" id="ARBA00022927"/>
    </source>
</evidence>
<comment type="similarity">
    <text evidence="2">Belongs to the VPS37 family.</text>
</comment>
<dbReference type="AlphaFoldDB" id="A0AAX6N008"/>
<feature type="region of interest" description="Disordered" evidence="7">
    <location>
        <begin position="1"/>
        <end position="86"/>
    </location>
</feature>
<evidence type="ECO:0000256" key="2">
    <source>
        <dbReference type="ARBA" id="ARBA00007617"/>
    </source>
</evidence>
<keyword evidence="3 6" id="KW-0813">Transport</keyword>
<dbReference type="GO" id="GO:0000813">
    <property type="term" value="C:ESCRT I complex"/>
    <property type="evidence" value="ECO:0007669"/>
    <property type="project" value="UniProtKB-ARBA"/>
</dbReference>
<sequence length="417" mass="46831">MYSPTPPPPVPPPKPSSHDASRLGTPATSNSPRPPPAVPDDTFSKSMEVRGKFPSATDASGLIPASASTTGGGAEREREIIPDPGEQWLPKILEDKSKQDLAEILSNPAILNALTHAPSTAHPSLTSTRDALLAALDENVALASHLTELEAHLSQQRAQAQAQLLSTHALERQWRQKQAEMDTALAPFSPAALYARLGQSLAEQEAVCRALEESFLEGGGGGTEGGGEGTASERETLDWVRRYRDAKKLFYLRHERRERWNEHRYWKKGKKQQRRDRYSCELDYFDLHASDTVQCNAIRYDWHDSGLIDARTTCTTTTLTIIWTILAYALHLRTWDYLLLAVVDTLRWKAIRFYPALVPILSYRSLIYQPTLPLGVCTYNARATKERTAIRVLEPILLRMGFLYKREIVDEPFIWAF</sequence>
<dbReference type="GO" id="GO:0006612">
    <property type="term" value="P:protein targeting to membrane"/>
    <property type="evidence" value="ECO:0007669"/>
    <property type="project" value="TreeGrafter"/>
</dbReference>
<dbReference type="PROSITE" id="PS51314">
    <property type="entry name" value="VPS37_C"/>
    <property type="match status" value="1"/>
</dbReference>
<evidence type="ECO:0000256" key="7">
    <source>
        <dbReference type="SAM" id="MobiDB-lite"/>
    </source>
</evidence>
<dbReference type="EMBL" id="JBANMG010000001">
    <property type="protein sequence ID" value="KAK6958199.1"/>
    <property type="molecule type" value="Genomic_DNA"/>
</dbReference>
<proteinExistence type="inferred from homology"/>
<keyword evidence="10" id="KW-1185">Reference proteome</keyword>
<gene>
    <name evidence="9" type="ORF">Daesc_000994</name>
</gene>
<evidence type="ECO:0000256" key="6">
    <source>
        <dbReference type="PROSITE-ProRule" id="PRU00646"/>
    </source>
</evidence>
<protein>
    <recommendedName>
        <fullName evidence="8">VPS37 C-terminal domain-containing protein</fullName>
    </recommendedName>
</protein>
<evidence type="ECO:0000259" key="8">
    <source>
        <dbReference type="PROSITE" id="PS51314"/>
    </source>
</evidence>
<dbReference type="SUPFAM" id="SSF140111">
    <property type="entry name" value="Endosomal sorting complex assembly domain"/>
    <property type="match status" value="1"/>
</dbReference>
<dbReference type="InterPro" id="IPR029012">
    <property type="entry name" value="Helix_hairpin_bin_sf"/>
</dbReference>
<dbReference type="InterPro" id="IPR009851">
    <property type="entry name" value="Mod_r"/>
</dbReference>